<dbReference type="EMBL" id="CADCXV010001067">
    <property type="protein sequence ID" value="CAB0040893.1"/>
    <property type="molecule type" value="Genomic_DNA"/>
</dbReference>
<accession>A0A6H5IV13</accession>
<protein>
    <submittedName>
        <fullName evidence="1">Uncharacterized protein</fullName>
    </submittedName>
</protein>
<evidence type="ECO:0000313" key="1">
    <source>
        <dbReference type="EMBL" id="CAB0040893.1"/>
    </source>
</evidence>
<reference evidence="1 2" key="1">
    <citation type="submission" date="2020-02" db="EMBL/GenBank/DDBJ databases">
        <authorList>
            <person name="Ferguson B K."/>
        </authorList>
    </citation>
    <scope>NUCLEOTIDE SEQUENCE [LARGE SCALE GENOMIC DNA]</scope>
</reference>
<gene>
    <name evidence="1" type="ORF">TBRA_LOCUS12585</name>
</gene>
<dbReference type="Proteomes" id="UP000479190">
    <property type="component" value="Unassembled WGS sequence"/>
</dbReference>
<proteinExistence type="predicted"/>
<sequence length="97" mass="10908">MARISILAHRARARRACSAAAASPASVARWPVGLVETDGIYMICRSPNRRDNAVPTFPLLIINTTYIINPLNFVTYITLYAQSDHFWTTFIAMNYTD</sequence>
<evidence type="ECO:0000313" key="2">
    <source>
        <dbReference type="Proteomes" id="UP000479190"/>
    </source>
</evidence>
<name>A0A6H5IV13_9HYME</name>
<keyword evidence="2" id="KW-1185">Reference proteome</keyword>
<organism evidence="1 2">
    <name type="scientific">Trichogramma brassicae</name>
    <dbReference type="NCBI Taxonomy" id="86971"/>
    <lineage>
        <taxon>Eukaryota</taxon>
        <taxon>Metazoa</taxon>
        <taxon>Ecdysozoa</taxon>
        <taxon>Arthropoda</taxon>
        <taxon>Hexapoda</taxon>
        <taxon>Insecta</taxon>
        <taxon>Pterygota</taxon>
        <taxon>Neoptera</taxon>
        <taxon>Endopterygota</taxon>
        <taxon>Hymenoptera</taxon>
        <taxon>Apocrita</taxon>
        <taxon>Proctotrupomorpha</taxon>
        <taxon>Chalcidoidea</taxon>
        <taxon>Trichogrammatidae</taxon>
        <taxon>Trichogramma</taxon>
    </lineage>
</organism>
<dbReference type="AlphaFoldDB" id="A0A6H5IV13"/>